<keyword evidence="1" id="KW-0175">Coiled coil</keyword>
<feature type="region of interest" description="Disordered" evidence="2">
    <location>
        <begin position="934"/>
        <end position="961"/>
    </location>
</feature>
<feature type="compositionally biased region" description="Low complexity" evidence="2">
    <location>
        <begin position="136"/>
        <end position="152"/>
    </location>
</feature>
<name>A0ABD3MA66_9STRA</name>
<feature type="region of interest" description="Disordered" evidence="2">
    <location>
        <begin position="817"/>
        <end position="836"/>
    </location>
</feature>
<evidence type="ECO:0000313" key="3">
    <source>
        <dbReference type="EMBL" id="KAL3760497.1"/>
    </source>
</evidence>
<feature type="compositionally biased region" description="Polar residues" evidence="2">
    <location>
        <begin position="170"/>
        <end position="190"/>
    </location>
</feature>
<reference evidence="3 4" key="1">
    <citation type="submission" date="2024-10" db="EMBL/GenBank/DDBJ databases">
        <title>Updated reference genomes for cyclostephanoid diatoms.</title>
        <authorList>
            <person name="Roberts W.R."/>
            <person name="Alverson A.J."/>
        </authorList>
    </citation>
    <scope>NUCLEOTIDE SEQUENCE [LARGE SCALE GENOMIC DNA]</scope>
    <source>
        <strain evidence="3 4">AJA232-27</strain>
    </source>
</reference>
<gene>
    <name evidence="3" type="ORF">ACHAWU_001832</name>
</gene>
<evidence type="ECO:0008006" key="5">
    <source>
        <dbReference type="Google" id="ProtNLM"/>
    </source>
</evidence>
<evidence type="ECO:0000256" key="2">
    <source>
        <dbReference type="SAM" id="MobiDB-lite"/>
    </source>
</evidence>
<dbReference type="EMBL" id="JALLBG020000182">
    <property type="protein sequence ID" value="KAL3760497.1"/>
    <property type="molecule type" value="Genomic_DNA"/>
</dbReference>
<sequence>MSSAFRSFDDDDDSLLISPTVDRVRSDADTDHDRRLRFTAIMATATDQRGEEFDIDTNDSILDSSTSTVEDTVPTKEESFALAQTPQKLKFNYASALEELEFLAPTPAPTEKKDQRRQMHIQPNYEEEEESLVVRPSYTSFSPPSSPLTSDPGIVKATTLESDELETDIDASSSAEHPNPTHITHSTSSIFPTIDSAHAVPTTATQNDNDNSSEPSVFRQPCLRKSNSNESLSLELNLGHPVNESYDIAEFHISSDGGGDHLVKDSDLSMEVEKRFAGAQNYHHGLVLEESSRVDKVDMKAYDVDVASELDHPDEIDNYDDDDVTEYRNNSELSKADGGAVVPPEAVSRPWDIMDSDDSETNTTASNNRRQSGYYVEKMNESIASYFSSHGGTIPPGKDDANTNVSLEFSADLDDSLGDGAGLVESARPSSHENQQQMHFYEDNVQDKSLEFSISDGGFDGTKHDGTIINLPSIDNDASIIDDDETLDNVGQIQSCHQSDANSELGDEGEDNVDASQGFLFGEESINEDEPECEPIDDPGCAPLDRHLLLRTGADSLDEKDSLLATDIGDLGTSNYDGARERERHSFDNIIESSTSSTPSAIADGMGSILVIERRGQHSENSSSELQIEHLRSEDIELSVDDDEEEDIGNLGNSCGNKPGHSAIDGTTCPTKLRGAREGASNSFDNIFLRSTSGTTSAVSILDIELRDVDSQPAAASGASPDEVAPILKSSSPHNTIQYAERSSPELQIEHALSGNELSVDDEETHEYCNHSAPSIGGSASFTERSGTMKLRASDFEVVTQQPDREYAAEDTVDSLLNSSSDRPHVQMEKSDFNDESVEAKDNAAHVKHSNGSSFCTTDEQPPADKCLENKRASFEDLSSYQQNFNSTSNAFLERLREGAELRKREVTRGRHSMERKEQLLSEEKYVRVQQMSMPSVAEEGRKSNSNALTSGRKLMGREDDPYRPFKANLLPATSASITSTAALGAKRKSSTVFRSLQAPNNSCVKSSALNAKPPKRLLAGEDASNAKEMSLRKKIQEEEDKIRRESTFKARPLPVTTRTRSFEPLLGEHLVQGKSDQRGKENIAFIPRSSHRAEERKLYDIAKAEREIERRKEEIEKRNRRIEQTNAEINELKKFLR</sequence>
<feature type="region of interest" description="Disordered" evidence="2">
    <location>
        <begin position="349"/>
        <end position="373"/>
    </location>
</feature>
<dbReference type="AlphaFoldDB" id="A0ABD3MA66"/>
<protein>
    <recommendedName>
        <fullName evidence="5">TPX2 C-terminal domain-containing protein</fullName>
    </recommendedName>
</protein>
<organism evidence="3 4">
    <name type="scientific">Discostella pseudostelligera</name>
    <dbReference type="NCBI Taxonomy" id="259834"/>
    <lineage>
        <taxon>Eukaryota</taxon>
        <taxon>Sar</taxon>
        <taxon>Stramenopiles</taxon>
        <taxon>Ochrophyta</taxon>
        <taxon>Bacillariophyta</taxon>
        <taxon>Coscinodiscophyceae</taxon>
        <taxon>Thalassiosirophycidae</taxon>
        <taxon>Stephanodiscales</taxon>
        <taxon>Stephanodiscaceae</taxon>
        <taxon>Discostella</taxon>
    </lineage>
</organism>
<feature type="coiled-coil region" evidence="1">
    <location>
        <begin position="1102"/>
        <end position="1136"/>
    </location>
</feature>
<proteinExistence type="predicted"/>
<comment type="caution">
    <text evidence="3">The sequence shown here is derived from an EMBL/GenBank/DDBJ whole genome shotgun (WGS) entry which is preliminary data.</text>
</comment>
<feature type="compositionally biased region" description="Basic and acidic residues" evidence="2">
    <location>
        <begin position="822"/>
        <end position="836"/>
    </location>
</feature>
<feature type="compositionally biased region" description="Polar residues" evidence="2">
    <location>
        <begin position="361"/>
        <end position="371"/>
    </location>
</feature>
<evidence type="ECO:0000313" key="4">
    <source>
        <dbReference type="Proteomes" id="UP001530293"/>
    </source>
</evidence>
<accession>A0ABD3MA66</accession>
<evidence type="ECO:0000256" key="1">
    <source>
        <dbReference type="SAM" id="Coils"/>
    </source>
</evidence>
<feature type="region of interest" description="Disordered" evidence="2">
    <location>
        <begin position="105"/>
        <end position="190"/>
    </location>
</feature>
<dbReference type="Proteomes" id="UP001530293">
    <property type="component" value="Unassembled WGS sequence"/>
</dbReference>
<keyword evidence="4" id="KW-1185">Reference proteome</keyword>